<feature type="domain" description="HTH cro/C1-type" evidence="2">
    <location>
        <begin position="46"/>
        <end position="102"/>
    </location>
</feature>
<name>A0A069QEF0_HOYLO</name>
<dbReference type="SMART" id="SM00530">
    <property type="entry name" value="HTH_XRE"/>
    <property type="match status" value="1"/>
</dbReference>
<evidence type="ECO:0000313" key="4">
    <source>
        <dbReference type="Proteomes" id="UP000027442"/>
    </source>
</evidence>
<organism evidence="3 4">
    <name type="scientific">Hoylesella loescheii DSM 19665 = JCM 12249 = ATCC 15930</name>
    <dbReference type="NCBI Taxonomy" id="1122985"/>
    <lineage>
        <taxon>Bacteria</taxon>
        <taxon>Pseudomonadati</taxon>
        <taxon>Bacteroidota</taxon>
        <taxon>Bacteroidia</taxon>
        <taxon>Bacteroidales</taxon>
        <taxon>Prevotellaceae</taxon>
        <taxon>Hoylesella</taxon>
    </lineage>
</organism>
<comment type="caution">
    <text evidence="3">The sequence shown here is derived from an EMBL/GenBank/DDBJ whole genome shotgun (WGS) entry which is preliminary data.</text>
</comment>
<dbReference type="InterPro" id="IPR050807">
    <property type="entry name" value="TransReg_Diox_bact_type"/>
</dbReference>
<dbReference type="GO" id="GO:0003677">
    <property type="term" value="F:DNA binding"/>
    <property type="evidence" value="ECO:0007669"/>
    <property type="project" value="UniProtKB-KW"/>
</dbReference>
<dbReference type="EMBL" id="JNGW01000120">
    <property type="protein sequence ID" value="KDR51145.1"/>
    <property type="molecule type" value="Genomic_DNA"/>
</dbReference>
<keyword evidence="4" id="KW-1185">Reference proteome</keyword>
<keyword evidence="1 3" id="KW-0238">DNA-binding</keyword>
<dbReference type="Proteomes" id="UP000027442">
    <property type="component" value="Unassembled WGS sequence"/>
</dbReference>
<dbReference type="Gene3D" id="1.10.260.40">
    <property type="entry name" value="lambda repressor-like DNA-binding domains"/>
    <property type="match status" value="1"/>
</dbReference>
<dbReference type="PROSITE" id="PS50943">
    <property type="entry name" value="HTH_CROC1"/>
    <property type="match status" value="1"/>
</dbReference>
<dbReference type="HOGENOM" id="CLU_066192_20_1_10"/>
<dbReference type="InterPro" id="IPR001387">
    <property type="entry name" value="Cro/C1-type_HTH"/>
</dbReference>
<dbReference type="InterPro" id="IPR010982">
    <property type="entry name" value="Lambda_DNA-bd_dom_sf"/>
</dbReference>
<dbReference type="PATRIC" id="fig|1122985.7.peg.2867"/>
<evidence type="ECO:0000256" key="1">
    <source>
        <dbReference type="ARBA" id="ARBA00023125"/>
    </source>
</evidence>
<accession>A0A069QEF0</accession>
<dbReference type="CDD" id="cd00093">
    <property type="entry name" value="HTH_XRE"/>
    <property type="match status" value="1"/>
</dbReference>
<dbReference type="GO" id="GO:0003700">
    <property type="term" value="F:DNA-binding transcription factor activity"/>
    <property type="evidence" value="ECO:0007669"/>
    <property type="project" value="TreeGrafter"/>
</dbReference>
<evidence type="ECO:0000259" key="2">
    <source>
        <dbReference type="PROSITE" id="PS50943"/>
    </source>
</evidence>
<evidence type="ECO:0000313" key="3">
    <source>
        <dbReference type="EMBL" id="KDR51145.1"/>
    </source>
</evidence>
<dbReference type="PANTHER" id="PTHR46797">
    <property type="entry name" value="HTH-TYPE TRANSCRIPTIONAL REGULATOR"/>
    <property type="match status" value="1"/>
</dbReference>
<dbReference type="AlphaFoldDB" id="A0A069QEF0"/>
<gene>
    <name evidence="3" type="ORF">HMPREF1991_02775</name>
</gene>
<reference evidence="3 4" key="1">
    <citation type="submission" date="2013-08" db="EMBL/GenBank/DDBJ databases">
        <authorList>
            <person name="Weinstock G."/>
            <person name="Sodergren E."/>
            <person name="Wylie T."/>
            <person name="Fulton L."/>
            <person name="Fulton R."/>
            <person name="Fronick C."/>
            <person name="O'Laughlin M."/>
            <person name="Godfrey J."/>
            <person name="Miner T."/>
            <person name="Herter B."/>
            <person name="Appelbaum E."/>
            <person name="Cordes M."/>
            <person name="Lek S."/>
            <person name="Wollam A."/>
            <person name="Pepin K.H."/>
            <person name="Palsikar V.B."/>
            <person name="Mitreva M."/>
            <person name="Wilson R.K."/>
        </authorList>
    </citation>
    <scope>NUCLEOTIDE SEQUENCE [LARGE SCALE GENOMIC DNA]</scope>
    <source>
        <strain evidence="3 4">ATCC 15930</strain>
    </source>
</reference>
<dbReference type="GO" id="GO:0005829">
    <property type="term" value="C:cytosol"/>
    <property type="evidence" value="ECO:0007669"/>
    <property type="project" value="TreeGrafter"/>
</dbReference>
<dbReference type="eggNOG" id="COG3620">
    <property type="taxonomic scope" value="Bacteria"/>
</dbReference>
<dbReference type="SUPFAM" id="SSF47413">
    <property type="entry name" value="lambda repressor-like DNA-binding domains"/>
    <property type="match status" value="1"/>
</dbReference>
<sequence length="102" mass="11348">MNKEKKEKVQLTPIEEFIAEDFGAEGTVERTAFETGVDAFILGERLKEERKKSGLTQAQLAAKIGTKKSYISRIENGHADVQLSTLFRIFAGLGKRVSLSVF</sequence>
<dbReference type="Pfam" id="PF01381">
    <property type="entry name" value="HTH_3"/>
    <property type="match status" value="1"/>
</dbReference>
<dbReference type="PANTHER" id="PTHR46797:SF1">
    <property type="entry name" value="METHYLPHOSPHONATE SYNTHASE"/>
    <property type="match status" value="1"/>
</dbReference>
<protein>
    <submittedName>
        <fullName evidence="3">DNA-binding helix-turn-helix protein</fullName>
    </submittedName>
</protein>
<dbReference type="RefSeq" id="WP_009236701.1">
    <property type="nucleotide sequence ID" value="NZ_KB899213.1"/>
</dbReference>
<proteinExistence type="predicted"/>